<dbReference type="InterPro" id="IPR006500">
    <property type="entry name" value="Helicase_put_C_phage/plasmid"/>
</dbReference>
<accession>A0AAW9MPB5</accession>
<dbReference type="InterPro" id="IPR045455">
    <property type="entry name" value="NrS-1_pol-like_helicase"/>
</dbReference>
<dbReference type="Gene3D" id="3.40.50.300">
    <property type="entry name" value="P-loop containing nucleotide triphosphate hydrolases"/>
    <property type="match status" value="1"/>
</dbReference>
<dbReference type="GO" id="GO:0016787">
    <property type="term" value="F:hydrolase activity"/>
    <property type="evidence" value="ECO:0007669"/>
    <property type="project" value="UniProtKB-KW"/>
</dbReference>
<evidence type="ECO:0000313" key="5">
    <source>
        <dbReference type="EMBL" id="MEB3428899.1"/>
    </source>
</evidence>
<dbReference type="InterPro" id="IPR027417">
    <property type="entry name" value="P-loop_NTPase"/>
</dbReference>
<dbReference type="EMBL" id="JAYKOT010000002">
    <property type="protein sequence ID" value="MEB3428899.1"/>
    <property type="molecule type" value="Genomic_DNA"/>
</dbReference>
<dbReference type="Pfam" id="PF19263">
    <property type="entry name" value="DUF5906"/>
    <property type="match status" value="1"/>
</dbReference>
<comment type="caution">
    <text evidence="5">The sequence shown here is derived from an EMBL/GenBank/DDBJ whole genome shotgun (WGS) entry which is preliminary data.</text>
</comment>
<gene>
    <name evidence="5" type="ORF">VLK81_02480</name>
</gene>
<dbReference type="InterPro" id="IPR051620">
    <property type="entry name" value="ORF904-like_C"/>
</dbReference>
<dbReference type="InterPro" id="IPR014015">
    <property type="entry name" value="Helicase_SF3_DNA-vir"/>
</dbReference>
<keyword evidence="2" id="KW-0378">Hydrolase</keyword>
<dbReference type="AlphaFoldDB" id="A0AAW9MPB5"/>
<dbReference type="GO" id="GO:0005524">
    <property type="term" value="F:ATP binding"/>
    <property type="evidence" value="ECO:0007669"/>
    <property type="project" value="UniProtKB-KW"/>
</dbReference>
<evidence type="ECO:0000256" key="1">
    <source>
        <dbReference type="ARBA" id="ARBA00022741"/>
    </source>
</evidence>
<name>A0AAW9MPB5_9FIRM</name>
<evidence type="ECO:0000256" key="3">
    <source>
        <dbReference type="ARBA" id="ARBA00022840"/>
    </source>
</evidence>
<sequence>MEYLEGEKHAAIGADVSESCEAFKDAGWILEDTDYVIDIDTLPKETIKELISFFGIKTQVVWTQRGCHLYFKKPDDFRRGANKISPLGFKYEIKHKGNTQSVTIKRNGKLRDIENFGIREEAPFIFNTNKRFDELVGLDDGEGRNNALFKLRSRIGTHKDWRKILAFVNQYIFAQPLSDEEFLTITRDEVVIADKDNEYEIASWLMGELDFLQYGQRFYFKFDGGYTHEESILNKLVYKKVGNQRTRYVDEVIKQMKYRCKKIPQEAIFDIKFKNGYLRDGEFTELVTEDFSPYMIGVEYNPEAKAVEVVDKYIGHLTGGDKDYRDLLLEVLGHTLIVNAEFKRLLAKFFIFVGDGGNGKGTLLTIIRTILGTKNVTGLSIGELSDERYFSSFKGKLANLGDDLQDQSINDKDMKILKNISTCDYIATRELYKSAENMYFTGSLIFTSNHILKSWEKGESYKRRVMWLPMYSKVKKKDPLFITKLTTEEALEYWIKLIVEGYFRLYENGKFTESERVEKFNEEYHRENNPALEFVEGAKLEDYENKPLREIYDAYKDWCEDNAVNYSSNMIKETLKSVYGLNSGIKWINGKSTRCFVKSTDEE</sequence>
<dbReference type="PANTHER" id="PTHR35372:SF2">
    <property type="entry name" value="SF3 HELICASE DOMAIN-CONTAINING PROTEIN"/>
    <property type="match status" value="1"/>
</dbReference>
<dbReference type="PANTHER" id="PTHR35372">
    <property type="entry name" value="ATP BINDING PROTEIN-RELATED"/>
    <property type="match status" value="1"/>
</dbReference>
<reference evidence="5 6" key="1">
    <citation type="submission" date="2024-01" db="EMBL/GenBank/DDBJ databases">
        <title>Complete genome sequence of Citroniella saccharovorans strain M6.X9, isolated from human fecal sample.</title>
        <authorList>
            <person name="Cheng G."/>
            <person name="Westerholm M."/>
            <person name="Schnurer A."/>
        </authorList>
    </citation>
    <scope>NUCLEOTIDE SEQUENCE [LARGE SCALE GENOMIC DNA]</scope>
    <source>
        <strain evidence="5 6">DSM 29873</strain>
    </source>
</reference>
<proteinExistence type="predicted"/>
<dbReference type="PROSITE" id="PS51206">
    <property type="entry name" value="SF3_HELICASE_1"/>
    <property type="match status" value="1"/>
</dbReference>
<organism evidence="5 6">
    <name type="scientific">Citroniella saccharovorans</name>
    <dbReference type="NCBI Taxonomy" id="2053367"/>
    <lineage>
        <taxon>Bacteria</taxon>
        <taxon>Bacillati</taxon>
        <taxon>Bacillota</taxon>
        <taxon>Tissierellia</taxon>
        <taxon>Tissierellales</taxon>
        <taxon>Peptoniphilaceae</taxon>
        <taxon>Citroniella</taxon>
    </lineage>
</organism>
<evidence type="ECO:0000256" key="2">
    <source>
        <dbReference type="ARBA" id="ARBA00022801"/>
    </source>
</evidence>
<keyword evidence="3" id="KW-0067">ATP-binding</keyword>
<dbReference type="SUPFAM" id="SSF52540">
    <property type="entry name" value="P-loop containing nucleoside triphosphate hydrolases"/>
    <property type="match status" value="1"/>
</dbReference>
<keyword evidence="6" id="KW-1185">Reference proteome</keyword>
<evidence type="ECO:0000313" key="6">
    <source>
        <dbReference type="Proteomes" id="UP001357733"/>
    </source>
</evidence>
<dbReference type="NCBIfam" id="TIGR01613">
    <property type="entry name" value="primase_Cterm"/>
    <property type="match status" value="1"/>
</dbReference>
<keyword evidence="1" id="KW-0547">Nucleotide-binding</keyword>
<protein>
    <submittedName>
        <fullName evidence="5">Phage/plasmid primase, P4 family</fullName>
    </submittedName>
</protein>
<dbReference type="Proteomes" id="UP001357733">
    <property type="component" value="Unassembled WGS sequence"/>
</dbReference>
<feature type="domain" description="SF3 helicase" evidence="4">
    <location>
        <begin position="323"/>
        <end position="483"/>
    </location>
</feature>
<evidence type="ECO:0000259" key="4">
    <source>
        <dbReference type="PROSITE" id="PS51206"/>
    </source>
</evidence>
<dbReference type="RefSeq" id="WP_324618980.1">
    <property type="nucleotide sequence ID" value="NZ_JAYKOT010000002.1"/>
</dbReference>